<dbReference type="PANTHER" id="PTHR45986:SF1">
    <property type="entry name" value="ZINC FINGER MATRIN-TYPE PROTEIN 2"/>
    <property type="match status" value="1"/>
</dbReference>
<gene>
    <name evidence="6" type="primary">SNU23_1</name>
    <name evidence="6" type="ORF">GRS66_000649</name>
</gene>
<proteinExistence type="predicted"/>
<keyword evidence="4" id="KW-0539">Nucleus</keyword>
<dbReference type="SUPFAM" id="SSF57667">
    <property type="entry name" value="beta-beta-alpha zinc fingers"/>
    <property type="match status" value="1"/>
</dbReference>
<dbReference type="Gene3D" id="3.30.160.60">
    <property type="entry name" value="Classic Zinc Finger"/>
    <property type="match status" value="1"/>
</dbReference>
<organism evidence="6 7">
    <name type="scientific">Saccharomyces pastorianus</name>
    <name type="common">Lager yeast</name>
    <name type="synonym">Saccharomyces cerevisiae x Saccharomyces eubayanus</name>
    <dbReference type="NCBI Taxonomy" id="27292"/>
    <lineage>
        <taxon>Eukaryota</taxon>
        <taxon>Fungi</taxon>
        <taxon>Dikarya</taxon>
        <taxon>Ascomycota</taxon>
        <taxon>Saccharomycotina</taxon>
        <taxon>Saccharomycetes</taxon>
        <taxon>Saccharomycetales</taxon>
        <taxon>Saccharomycetaceae</taxon>
        <taxon>Saccharomyces</taxon>
    </lineage>
</organism>
<dbReference type="SMR" id="A0A6C1DPE2"/>
<dbReference type="InterPro" id="IPR040107">
    <property type="entry name" value="Snu23"/>
</dbReference>
<keyword evidence="1" id="KW-0479">Metal-binding</keyword>
<protein>
    <submittedName>
        <fullName evidence="6">U4/U6.U5 snRNP associated protein</fullName>
    </submittedName>
</protein>
<dbReference type="OrthoDB" id="30343at2759"/>
<dbReference type="PROSITE" id="PS00028">
    <property type="entry name" value="ZINC_FINGER_C2H2_1"/>
    <property type="match status" value="1"/>
</dbReference>
<reference evidence="6 7" key="1">
    <citation type="journal article" date="2019" name="BMC Genomics">
        <title>Chromosome level assembly and comparative genome analysis confirm lager-brewing yeasts originated from a single hybridization.</title>
        <authorList>
            <person name="Salazar A.N."/>
            <person name="Gorter de Vries A.R."/>
            <person name="van den Broek M."/>
            <person name="Brouwers N."/>
            <person name="de la Torre Cortes P."/>
            <person name="Kuijpers N.G.A."/>
            <person name="Daran J.G."/>
            <person name="Abeel T."/>
        </authorList>
    </citation>
    <scope>NUCLEOTIDE SEQUENCE [LARGE SCALE GENOMIC DNA]</scope>
    <source>
        <strain evidence="6 7">CBS 1483</strain>
    </source>
</reference>
<evidence type="ECO:0000313" key="7">
    <source>
        <dbReference type="Proteomes" id="UP000501346"/>
    </source>
</evidence>
<dbReference type="EMBL" id="CP048985">
    <property type="protein sequence ID" value="QID78443.1"/>
    <property type="molecule type" value="Genomic_DNA"/>
</dbReference>
<dbReference type="AlphaFoldDB" id="A0A6C1DPE2"/>
<sequence>MSNFGRRTWDREEYAEQARSGYDDRSLKATLTPIELQALKSKYTNYDHLIKGSLKDLNKRKLTANTESLSSFKRGKKFGFYCDICNLTFKDTLQYIDHLNHKVHAIKFENLFDEPLIIDIRDNDDVPQEEFELCYHNLIKDFVEVRSMETQSKRKRLLDTDVEKAKKVATKPSIESESKVSQMMGFSNFATSKK</sequence>
<feature type="domain" description="C2H2-type" evidence="5">
    <location>
        <begin position="82"/>
        <end position="104"/>
    </location>
</feature>
<dbReference type="GO" id="GO:0005681">
    <property type="term" value="C:spliceosomal complex"/>
    <property type="evidence" value="ECO:0007669"/>
    <property type="project" value="InterPro"/>
</dbReference>
<keyword evidence="7" id="KW-1185">Reference proteome</keyword>
<dbReference type="GO" id="GO:0046540">
    <property type="term" value="C:U4/U6 x U5 tri-snRNP complex"/>
    <property type="evidence" value="ECO:0007669"/>
    <property type="project" value="TreeGrafter"/>
</dbReference>
<dbReference type="GO" id="GO:0008270">
    <property type="term" value="F:zinc ion binding"/>
    <property type="evidence" value="ECO:0007669"/>
    <property type="project" value="UniProtKB-KW"/>
</dbReference>
<keyword evidence="2" id="KW-0863">Zinc-finger</keyword>
<name>A0A6C1DPE2_SACPS</name>
<evidence type="ECO:0000256" key="3">
    <source>
        <dbReference type="ARBA" id="ARBA00022833"/>
    </source>
</evidence>
<dbReference type="InterPro" id="IPR036236">
    <property type="entry name" value="Znf_C2H2_sf"/>
</dbReference>
<dbReference type="PANTHER" id="PTHR45986">
    <property type="entry name" value="ZINC FINGER MATRIN-TYPE PROTEIN 2"/>
    <property type="match status" value="1"/>
</dbReference>
<evidence type="ECO:0000259" key="5">
    <source>
        <dbReference type="PROSITE" id="PS00028"/>
    </source>
</evidence>
<dbReference type="Proteomes" id="UP000501346">
    <property type="component" value="Chromosome ScIV"/>
</dbReference>
<dbReference type="InterPro" id="IPR013087">
    <property type="entry name" value="Znf_C2H2_type"/>
</dbReference>
<evidence type="ECO:0000256" key="1">
    <source>
        <dbReference type="ARBA" id="ARBA00022723"/>
    </source>
</evidence>
<evidence type="ECO:0000256" key="4">
    <source>
        <dbReference type="ARBA" id="ARBA00023242"/>
    </source>
</evidence>
<dbReference type="Pfam" id="PF12874">
    <property type="entry name" value="zf-met"/>
    <property type="match status" value="1"/>
</dbReference>
<evidence type="ECO:0000256" key="2">
    <source>
        <dbReference type="ARBA" id="ARBA00022771"/>
    </source>
</evidence>
<keyword evidence="3" id="KW-0862">Zinc</keyword>
<accession>A0A6C1DPE2</accession>
<dbReference type="GO" id="GO:0000398">
    <property type="term" value="P:mRNA splicing, via spliceosome"/>
    <property type="evidence" value="ECO:0007669"/>
    <property type="project" value="InterPro"/>
</dbReference>
<evidence type="ECO:0000313" key="6">
    <source>
        <dbReference type="EMBL" id="QID78443.1"/>
    </source>
</evidence>